<keyword evidence="1" id="KW-0812">Transmembrane</keyword>
<feature type="transmembrane region" description="Helical" evidence="1">
    <location>
        <begin position="122"/>
        <end position="148"/>
    </location>
</feature>
<reference evidence="2" key="1">
    <citation type="submission" date="2023-07" db="EMBL/GenBank/DDBJ databases">
        <authorList>
            <consortium name="AG Swart"/>
            <person name="Singh M."/>
            <person name="Singh A."/>
            <person name="Seah K."/>
            <person name="Emmerich C."/>
        </authorList>
    </citation>
    <scope>NUCLEOTIDE SEQUENCE</scope>
    <source>
        <strain evidence="2">DP1</strain>
    </source>
</reference>
<keyword evidence="1" id="KW-0472">Membrane</keyword>
<evidence type="ECO:0008006" key="4">
    <source>
        <dbReference type="Google" id="ProtNLM"/>
    </source>
</evidence>
<keyword evidence="3" id="KW-1185">Reference proteome</keyword>
<dbReference type="EMBL" id="CAMPGE010024051">
    <property type="protein sequence ID" value="CAI2381919.1"/>
    <property type="molecule type" value="Genomic_DNA"/>
</dbReference>
<name>A0AAD2D5I0_EUPCR</name>
<feature type="transmembrane region" description="Helical" evidence="1">
    <location>
        <begin position="6"/>
        <end position="30"/>
    </location>
</feature>
<dbReference type="AlphaFoldDB" id="A0AAD2D5I0"/>
<organism evidence="2 3">
    <name type="scientific">Euplotes crassus</name>
    <dbReference type="NCBI Taxonomy" id="5936"/>
    <lineage>
        <taxon>Eukaryota</taxon>
        <taxon>Sar</taxon>
        <taxon>Alveolata</taxon>
        <taxon>Ciliophora</taxon>
        <taxon>Intramacronucleata</taxon>
        <taxon>Spirotrichea</taxon>
        <taxon>Hypotrichia</taxon>
        <taxon>Euplotida</taxon>
        <taxon>Euplotidae</taxon>
        <taxon>Moneuplotes</taxon>
    </lineage>
</organism>
<sequence length="197" mass="23490">MWKLHFALWYWSQVFWIVPSFLIVVHNFIYKPPYDVMICSDTKGAQPPPNGPKEYKVIRSNKYDRIFKLYLLTGIIYYISDTIYLMMKYGFDLEACELSMFIHHMCTLATSFYIIQADHYPWFLSFSISFHCFLILFPWIGFLNYIYISGYICYAYAMTLHPWNKSPLFWRILVTAAILVIPIAMLFFNNCNNANTY</sequence>
<gene>
    <name evidence="2" type="ORF">ECRASSUSDP1_LOCUS23385</name>
</gene>
<feature type="transmembrane region" description="Helical" evidence="1">
    <location>
        <begin position="98"/>
        <end position="115"/>
    </location>
</feature>
<dbReference type="Proteomes" id="UP001295684">
    <property type="component" value="Unassembled WGS sequence"/>
</dbReference>
<feature type="transmembrane region" description="Helical" evidence="1">
    <location>
        <begin position="69"/>
        <end position="86"/>
    </location>
</feature>
<accession>A0AAD2D5I0</accession>
<evidence type="ECO:0000256" key="1">
    <source>
        <dbReference type="SAM" id="Phobius"/>
    </source>
</evidence>
<evidence type="ECO:0000313" key="3">
    <source>
        <dbReference type="Proteomes" id="UP001295684"/>
    </source>
</evidence>
<comment type="caution">
    <text evidence="2">The sequence shown here is derived from an EMBL/GenBank/DDBJ whole genome shotgun (WGS) entry which is preliminary data.</text>
</comment>
<evidence type="ECO:0000313" key="2">
    <source>
        <dbReference type="EMBL" id="CAI2381919.1"/>
    </source>
</evidence>
<proteinExistence type="predicted"/>
<feature type="transmembrane region" description="Helical" evidence="1">
    <location>
        <begin position="168"/>
        <end position="188"/>
    </location>
</feature>
<protein>
    <recommendedName>
        <fullName evidence="4">TLC domain-containing protein</fullName>
    </recommendedName>
</protein>
<keyword evidence="1" id="KW-1133">Transmembrane helix</keyword>